<dbReference type="NCBIfam" id="TIGR00099">
    <property type="entry name" value="Cof-subfamily"/>
    <property type="match status" value="1"/>
</dbReference>
<comment type="caution">
    <text evidence="1">The sequence shown here is derived from an EMBL/GenBank/DDBJ whole genome shotgun (WGS) entry which is preliminary data.</text>
</comment>
<reference evidence="1 2" key="1">
    <citation type="journal article" date="2015" name="Genome Announc.">
        <title>Expanding the biotechnology potential of lactobacilli through comparative genomics of 213 strains and associated genera.</title>
        <authorList>
            <person name="Sun Z."/>
            <person name="Harris H.M."/>
            <person name="McCann A."/>
            <person name="Guo C."/>
            <person name="Argimon S."/>
            <person name="Zhang W."/>
            <person name="Yang X."/>
            <person name="Jeffery I.B."/>
            <person name="Cooney J.C."/>
            <person name="Kagawa T.F."/>
            <person name="Liu W."/>
            <person name="Song Y."/>
            <person name="Salvetti E."/>
            <person name="Wrobel A."/>
            <person name="Rasinkangas P."/>
            <person name="Parkhill J."/>
            <person name="Rea M.C."/>
            <person name="O'Sullivan O."/>
            <person name="Ritari J."/>
            <person name="Douillard F.P."/>
            <person name="Paul Ross R."/>
            <person name="Yang R."/>
            <person name="Briner A.E."/>
            <person name="Felis G.E."/>
            <person name="de Vos W.M."/>
            <person name="Barrangou R."/>
            <person name="Klaenhammer T.R."/>
            <person name="Caufield P.W."/>
            <person name="Cui Y."/>
            <person name="Zhang H."/>
            <person name="O'Toole P.W."/>
        </authorList>
    </citation>
    <scope>NUCLEOTIDE SEQUENCE [LARGE SCALE GENOMIC DNA]</scope>
    <source>
        <strain evidence="1 2">DSM 19519</strain>
    </source>
</reference>
<name>A0A0R1MGG6_9LACO</name>
<dbReference type="SUPFAM" id="SSF56784">
    <property type="entry name" value="HAD-like"/>
    <property type="match status" value="1"/>
</dbReference>
<dbReference type="GO" id="GO:0005829">
    <property type="term" value="C:cytosol"/>
    <property type="evidence" value="ECO:0007669"/>
    <property type="project" value="TreeGrafter"/>
</dbReference>
<dbReference type="PATRIC" id="fig|1423759.3.peg.2315"/>
<dbReference type="SFLD" id="SFLDG01144">
    <property type="entry name" value="C2.B.4:_PGP_Like"/>
    <property type="match status" value="1"/>
</dbReference>
<sequence length="271" mass="30637">MYKLIACDLDETLLNDQKEISSRNVQAIKQAVAKGVFFVPNTGRNFLTVQDNLRELGLYQQANSYVISFNGGAIVENRGNQVLTTNFLPFDVVKRLFELGLKNDYCIHVYSLDKLYIWNINNEEVNYLSGRVSDWEELKEDNIDALEKVKLIKIIFNVASKNERKEMEKVVRKNIDYSLNITFSSDRYIEFNSSEADKGQALSKLGKMLNIEEHEIIAIGDNGNDLAMIKTAGLGVAVANAHELIKENANFITSNDNNNSAVAEVIEKFIL</sequence>
<dbReference type="Gene3D" id="3.30.1240.10">
    <property type="match status" value="1"/>
</dbReference>
<dbReference type="GO" id="GO:0000287">
    <property type="term" value="F:magnesium ion binding"/>
    <property type="evidence" value="ECO:0007669"/>
    <property type="project" value="TreeGrafter"/>
</dbReference>
<dbReference type="GO" id="GO:0016791">
    <property type="term" value="F:phosphatase activity"/>
    <property type="evidence" value="ECO:0007669"/>
    <property type="project" value="TreeGrafter"/>
</dbReference>
<dbReference type="SFLD" id="SFLDG01140">
    <property type="entry name" value="C2.B:_Phosphomannomutase_and_P"/>
    <property type="match status" value="1"/>
</dbReference>
<dbReference type="SFLD" id="SFLDS00003">
    <property type="entry name" value="Haloacid_Dehalogenase"/>
    <property type="match status" value="1"/>
</dbReference>
<dbReference type="GeneID" id="98310146"/>
<dbReference type="RefSeq" id="WP_057869302.1">
    <property type="nucleotide sequence ID" value="NZ_AZDX01000009.1"/>
</dbReference>
<dbReference type="Gene3D" id="3.40.50.1000">
    <property type="entry name" value="HAD superfamily/HAD-like"/>
    <property type="match status" value="1"/>
</dbReference>
<dbReference type="CDD" id="cd07516">
    <property type="entry name" value="HAD_Pase"/>
    <property type="match status" value="1"/>
</dbReference>
<proteinExistence type="predicted"/>
<gene>
    <name evidence="1" type="ORF">FC92_GL002211</name>
</gene>
<dbReference type="InterPro" id="IPR036412">
    <property type="entry name" value="HAD-like_sf"/>
</dbReference>
<dbReference type="Proteomes" id="UP000051448">
    <property type="component" value="Unassembled WGS sequence"/>
</dbReference>
<dbReference type="InterPro" id="IPR000150">
    <property type="entry name" value="Cof"/>
</dbReference>
<dbReference type="STRING" id="1423759.FC92_GL002211"/>
<dbReference type="EMBL" id="AZDX01000009">
    <property type="protein sequence ID" value="KRL07120.1"/>
    <property type="molecule type" value="Genomic_DNA"/>
</dbReference>
<accession>A0A0R1MGG6</accession>
<dbReference type="InterPro" id="IPR023214">
    <property type="entry name" value="HAD_sf"/>
</dbReference>
<dbReference type="NCBIfam" id="TIGR01484">
    <property type="entry name" value="HAD-SF-IIB"/>
    <property type="match status" value="1"/>
</dbReference>
<keyword evidence="1" id="KW-0378">Hydrolase</keyword>
<dbReference type="PANTHER" id="PTHR10000">
    <property type="entry name" value="PHOSPHOSERINE PHOSPHATASE"/>
    <property type="match status" value="1"/>
</dbReference>
<evidence type="ECO:0000313" key="1">
    <source>
        <dbReference type="EMBL" id="KRL07120.1"/>
    </source>
</evidence>
<keyword evidence="2" id="KW-1185">Reference proteome</keyword>
<evidence type="ECO:0000313" key="2">
    <source>
        <dbReference type="Proteomes" id="UP000051448"/>
    </source>
</evidence>
<dbReference type="AlphaFoldDB" id="A0A0R1MGG6"/>
<dbReference type="OrthoDB" id="9790031at2"/>
<organism evidence="1 2">
    <name type="scientific">Liquorilactobacillus hordei DSM 19519</name>
    <dbReference type="NCBI Taxonomy" id="1423759"/>
    <lineage>
        <taxon>Bacteria</taxon>
        <taxon>Bacillati</taxon>
        <taxon>Bacillota</taxon>
        <taxon>Bacilli</taxon>
        <taxon>Lactobacillales</taxon>
        <taxon>Lactobacillaceae</taxon>
        <taxon>Liquorilactobacillus</taxon>
    </lineage>
</organism>
<dbReference type="Pfam" id="PF08282">
    <property type="entry name" value="Hydrolase_3"/>
    <property type="match status" value="1"/>
</dbReference>
<dbReference type="PANTHER" id="PTHR10000:SF8">
    <property type="entry name" value="HAD SUPERFAMILY HYDROLASE-LIKE, TYPE 3"/>
    <property type="match status" value="1"/>
</dbReference>
<dbReference type="InterPro" id="IPR006379">
    <property type="entry name" value="HAD-SF_hydro_IIB"/>
</dbReference>
<protein>
    <submittedName>
        <fullName evidence="1">HAD superfamily hydrolase</fullName>
    </submittedName>
</protein>